<dbReference type="Pfam" id="PF06373">
    <property type="entry name" value="CART"/>
    <property type="match status" value="1"/>
</dbReference>
<dbReference type="Ensembl" id="ENSOMYT00000119672.1">
    <property type="protein sequence ID" value="ENSOMYP00000118789.1"/>
    <property type="gene ID" value="ENSOMYG00000049475.1"/>
</dbReference>
<dbReference type="GO" id="GO:0007186">
    <property type="term" value="P:G protein-coupled receptor signaling pathway"/>
    <property type="evidence" value="ECO:0007669"/>
    <property type="project" value="InterPro"/>
</dbReference>
<dbReference type="PANTHER" id="PTHR16655:SF4">
    <property type="entry name" value="COCAINE- AND AMPHETAMINE-REGULATED TRANSCRIPT PROTEIN"/>
    <property type="match status" value="1"/>
</dbReference>
<proteinExistence type="predicted"/>
<evidence type="ECO:0008006" key="4">
    <source>
        <dbReference type="Google" id="ProtNLM"/>
    </source>
</evidence>
<reference evidence="2" key="3">
    <citation type="submission" date="2025-09" db="UniProtKB">
        <authorList>
            <consortium name="Ensembl"/>
        </authorList>
    </citation>
    <scope>IDENTIFICATION</scope>
</reference>
<dbReference type="InterPro" id="IPR009106">
    <property type="entry name" value="CART"/>
</dbReference>
<feature type="chain" id="PRO_5035430253" description="Cyclic nucleotide-binding domain-containing protein" evidence="1">
    <location>
        <begin position="21"/>
        <end position="202"/>
    </location>
</feature>
<evidence type="ECO:0000313" key="2">
    <source>
        <dbReference type="Ensembl" id="ENSOMYP00000118789.1"/>
    </source>
</evidence>
<dbReference type="GO" id="GO:0008343">
    <property type="term" value="P:adult feeding behavior"/>
    <property type="evidence" value="ECO:0007669"/>
    <property type="project" value="InterPro"/>
</dbReference>
<dbReference type="Proteomes" id="UP000694395">
    <property type="component" value="Chromosome 1"/>
</dbReference>
<name>A0A8K9V172_ONCMY</name>
<evidence type="ECO:0000313" key="3">
    <source>
        <dbReference type="Proteomes" id="UP000694395"/>
    </source>
</evidence>
<dbReference type="GO" id="GO:0043410">
    <property type="term" value="P:positive regulation of MAPK cascade"/>
    <property type="evidence" value="ECO:0007669"/>
    <property type="project" value="InterPro"/>
</dbReference>
<keyword evidence="3" id="KW-1185">Reference proteome</keyword>
<evidence type="ECO:0000256" key="1">
    <source>
        <dbReference type="SAM" id="SignalP"/>
    </source>
</evidence>
<organism evidence="2 3">
    <name type="scientific">Oncorhynchus mykiss</name>
    <name type="common">Rainbow trout</name>
    <name type="synonym">Salmo gairdneri</name>
    <dbReference type="NCBI Taxonomy" id="8022"/>
    <lineage>
        <taxon>Eukaryota</taxon>
        <taxon>Metazoa</taxon>
        <taxon>Chordata</taxon>
        <taxon>Craniata</taxon>
        <taxon>Vertebrata</taxon>
        <taxon>Euteleostomi</taxon>
        <taxon>Actinopterygii</taxon>
        <taxon>Neopterygii</taxon>
        <taxon>Teleostei</taxon>
        <taxon>Protacanthopterygii</taxon>
        <taxon>Salmoniformes</taxon>
        <taxon>Salmonidae</taxon>
        <taxon>Salmoninae</taxon>
        <taxon>Oncorhynchus</taxon>
    </lineage>
</organism>
<dbReference type="GO" id="GO:0005615">
    <property type="term" value="C:extracellular space"/>
    <property type="evidence" value="ECO:0007669"/>
    <property type="project" value="InterPro"/>
</dbReference>
<feature type="signal peptide" evidence="1">
    <location>
        <begin position="1"/>
        <end position="20"/>
    </location>
</feature>
<reference evidence="2" key="2">
    <citation type="submission" date="2025-08" db="UniProtKB">
        <authorList>
            <consortium name="Ensembl"/>
        </authorList>
    </citation>
    <scope>IDENTIFICATION</scope>
</reference>
<dbReference type="AlphaFoldDB" id="A0A8K9V172"/>
<dbReference type="GO" id="GO:0032099">
    <property type="term" value="P:negative regulation of appetite"/>
    <property type="evidence" value="ECO:0007669"/>
    <property type="project" value="InterPro"/>
</dbReference>
<dbReference type="GeneTree" id="ENSGT00990000207634"/>
<dbReference type="GO" id="GO:0009267">
    <property type="term" value="P:cellular response to starvation"/>
    <property type="evidence" value="ECO:0007669"/>
    <property type="project" value="InterPro"/>
</dbReference>
<reference evidence="2" key="1">
    <citation type="submission" date="2020-07" db="EMBL/GenBank/DDBJ databases">
        <title>A long reads based de novo assembly of the rainbow trout Arlee double haploid line genome.</title>
        <authorList>
            <person name="Gao G."/>
            <person name="Palti Y."/>
        </authorList>
    </citation>
    <scope>NUCLEOTIDE SEQUENCE [LARGE SCALE GENOMIC DNA]</scope>
</reference>
<accession>A0A8K9V172</accession>
<keyword evidence="1" id="KW-0732">Signal</keyword>
<sequence>MVGSLLLILCATCSVLVVLASSHDFLETRSPEDPIKTQEEQELFEALQEVLEKLQSKQMPAYEKKLGWVPMVRNSFRIDLIEMELFCRNLVRHMSEHGHFYILRDNDSVCYFKVGSSRPIYSKNKCRLYVLCVDSVMLMRVSNVQFAKVQELGSCASVHGEHLATSPSSNAFRESRMTATIGMTQCCMRTNSVFSNLAVLDM</sequence>
<dbReference type="PANTHER" id="PTHR16655">
    <property type="entry name" value="COCAINE AND AMPHETAMINE REGULATED TRANSCRIPT PROTEIN"/>
    <property type="match status" value="1"/>
</dbReference>
<protein>
    <recommendedName>
        <fullName evidence="4">Cyclic nucleotide-binding domain-containing protein</fullName>
    </recommendedName>
</protein>